<protein>
    <submittedName>
        <fullName evidence="1">Molybdopterin synthase sulfur carrier subunit</fullName>
    </submittedName>
</protein>
<keyword evidence="2" id="KW-1185">Reference proteome</keyword>
<name>A0A2W7QF78_9BACT</name>
<dbReference type="OrthoDB" id="598356at2"/>
<evidence type="ECO:0000313" key="1">
    <source>
        <dbReference type="EMBL" id="PZX46903.1"/>
    </source>
</evidence>
<comment type="caution">
    <text evidence="1">The sequence shown here is derived from an EMBL/GenBank/DDBJ whole genome shotgun (WGS) entry which is preliminary data.</text>
</comment>
<dbReference type="InterPro" id="IPR016155">
    <property type="entry name" value="Mopterin_synth/thiamin_S_b"/>
</dbReference>
<gene>
    <name evidence="1" type="ORF">LV85_04127</name>
</gene>
<dbReference type="Gene3D" id="3.10.20.30">
    <property type="match status" value="1"/>
</dbReference>
<dbReference type="SUPFAM" id="SSF54285">
    <property type="entry name" value="MoaD/ThiS"/>
    <property type="match status" value="1"/>
</dbReference>
<dbReference type="InterPro" id="IPR003749">
    <property type="entry name" value="ThiS/MoaD-like"/>
</dbReference>
<dbReference type="RefSeq" id="WP_111322970.1">
    <property type="nucleotide sequence ID" value="NZ_QKZT01000028.1"/>
</dbReference>
<reference evidence="1 2" key="1">
    <citation type="submission" date="2018-06" db="EMBL/GenBank/DDBJ databases">
        <title>Genomic Encyclopedia of Archaeal and Bacterial Type Strains, Phase II (KMG-II): from individual species to whole genera.</title>
        <authorList>
            <person name="Goeker M."/>
        </authorList>
    </citation>
    <scope>NUCLEOTIDE SEQUENCE [LARGE SCALE GENOMIC DNA]</scope>
    <source>
        <strain evidence="1 2">DSM 19830</strain>
    </source>
</reference>
<accession>A0A2W7QF78</accession>
<organism evidence="1 2">
    <name type="scientific">Algoriphagus chordae</name>
    <dbReference type="NCBI Taxonomy" id="237019"/>
    <lineage>
        <taxon>Bacteria</taxon>
        <taxon>Pseudomonadati</taxon>
        <taxon>Bacteroidota</taxon>
        <taxon>Cytophagia</taxon>
        <taxon>Cytophagales</taxon>
        <taxon>Cyclobacteriaceae</taxon>
        <taxon>Algoriphagus</taxon>
    </lineage>
</organism>
<evidence type="ECO:0000313" key="2">
    <source>
        <dbReference type="Proteomes" id="UP000248882"/>
    </source>
</evidence>
<dbReference type="Pfam" id="PF02597">
    <property type="entry name" value="ThiS"/>
    <property type="match status" value="1"/>
</dbReference>
<dbReference type="EMBL" id="QKZT01000028">
    <property type="protein sequence ID" value="PZX46903.1"/>
    <property type="molecule type" value="Genomic_DNA"/>
</dbReference>
<dbReference type="InterPro" id="IPR012675">
    <property type="entry name" value="Beta-grasp_dom_sf"/>
</dbReference>
<dbReference type="Proteomes" id="UP000248882">
    <property type="component" value="Unassembled WGS sequence"/>
</dbReference>
<sequence>MITVNYFGNIAEAAQSDSEILDQKSLDLGELLDLLDSKYDIRKFQFQVAVNRKIVSKQQTLSISEDDEVALLPPFAGG</sequence>
<dbReference type="AlphaFoldDB" id="A0A2W7QF78"/>
<proteinExistence type="predicted"/>